<dbReference type="eggNOG" id="COG3409">
    <property type="taxonomic scope" value="Bacteria"/>
</dbReference>
<evidence type="ECO:0000259" key="1">
    <source>
        <dbReference type="Pfam" id="PF01471"/>
    </source>
</evidence>
<reference evidence="3 4" key="2">
    <citation type="journal article" date="2006" name="Environ. Microbiol.">
        <title>Sequence analysis of three plasmids harboured in Rhodococcus erythropolis strain PR4.</title>
        <authorList>
            <person name="Sekine M."/>
            <person name="Tanikawa S."/>
            <person name="Omata S."/>
            <person name="Saito M."/>
            <person name="Fujisawa T."/>
            <person name="Tsukatani N."/>
            <person name="Tajima T."/>
            <person name="Sekigawa T."/>
            <person name="Kosugi H."/>
            <person name="Matsuo Y."/>
            <person name="Nishiko R."/>
            <person name="Imamura K."/>
            <person name="Ito M."/>
            <person name="Narita H."/>
            <person name="Tago S."/>
            <person name="Fujita N."/>
            <person name="Harayama S."/>
        </authorList>
    </citation>
    <scope>NUCLEOTIDE SEQUENCE [LARGE SCALE GENOMIC DNA]</scope>
    <source>
        <strain evidence="4">PR4 / NBRC 100887</strain>
    </source>
</reference>
<dbReference type="Proteomes" id="UP000002204">
    <property type="component" value="Chromosome"/>
</dbReference>
<dbReference type="HOGENOM" id="CLU_1061197_0_0_11"/>
<protein>
    <recommendedName>
        <fullName evidence="5">Lysin A</fullName>
    </recommendedName>
</protein>
<dbReference type="Pfam" id="PF13539">
    <property type="entry name" value="Peptidase_M15_4"/>
    <property type="match status" value="1"/>
</dbReference>
<feature type="domain" description="Peptidase M15C" evidence="2">
    <location>
        <begin position="90"/>
        <end position="149"/>
    </location>
</feature>
<gene>
    <name evidence="3" type="ordered locus">RER_22520</name>
</gene>
<dbReference type="SUPFAM" id="SSF55166">
    <property type="entry name" value="Hedgehog/DD-peptidase"/>
    <property type="match status" value="1"/>
</dbReference>
<dbReference type="InterPro" id="IPR036365">
    <property type="entry name" value="PGBD-like_sf"/>
</dbReference>
<dbReference type="EMBL" id="AP008957">
    <property type="protein sequence ID" value="BAH32960.1"/>
    <property type="molecule type" value="Genomic_DNA"/>
</dbReference>
<dbReference type="AlphaFoldDB" id="C0ZX75"/>
<dbReference type="Gene3D" id="1.10.101.10">
    <property type="entry name" value="PGBD-like superfamily/PGBD"/>
    <property type="match status" value="1"/>
</dbReference>
<dbReference type="GO" id="GO:0008233">
    <property type="term" value="F:peptidase activity"/>
    <property type="evidence" value="ECO:0007669"/>
    <property type="project" value="InterPro"/>
</dbReference>
<dbReference type="InterPro" id="IPR036366">
    <property type="entry name" value="PGBDSf"/>
</dbReference>
<organism evidence="3 4">
    <name type="scientific">Rhodococcus erythropolis (strain PR4 / NBRC 100887)</name>
    <dbReference type="NCBI Taxonomy" id="234621"/>
    <lineage>
        <taxon>Bacteria</taxon>
        <taxon>Bacillati</taxon>
        <taxon>Actinomycetota</taxon>
        <taxon>Actinomycetes</taxon>
        <taxon>Mycobacteriales</taxon>
        <taxon>Nocardiaceae</taxon>
        <taxon>Rhodococcus</taxon>
        <taxon>Rhodococcus erythropolis group</taxon>
    </lineage>
</organism>
<dbReference type="InterPro" id="IPR009045">
    <property type="entry name" value="Zn_M74/Hedgehog-like"/>
</dbReference>
<dbReference type="Gene3D" id="3.30.1380.10">
    <property type="match status" value="1"/>
</dbReference>
<dbReference type="InterPro" id="IPR002477">
    <property type="entry name" value="Peptidoglycan-bd-like"/>
</dbReference>
<name>C0ZX75_RHOE4</name>
<reference evidence="4" key="1">
    <citation type="submission" date="2005-03" db="EMBL/GenBank/DDBJ databases">
        <title>Comparison of the complete genome sequences of Rhodococcus erythropolis PR4 and Rhodococcus opacus B4.</title>
        <authorList>
            <person name="Takarada H."/>
            <person name="Sekine M."/>
            <person name="Hosoyama A."/>
            <person name="Yamada R."/>
            <person name="Fujisawa T."/>
            <person name="Omata S."/>
            <person name="Shimizu A."/>
            <person name="Tsukatani N."/>
            <person name="Tanikawa S."/>
            <person name="Fujita N."/>
            <person name="Harayama S."/>
        </authorList>
    </citation>
    <scope>NUCLEOTIDE SEQUENCE [LARGE SCALE GENOMIC DNA]</scope>
    <source>
        <strain evidence="4">PR4 / NBRC 100887</strain>
    </source>
</reference>
<proteinExistence type="predicted"/>
<evidence type="ECO:0000259" key="2">
    <source>
        <dbReference type="Pfam" id="PF13539"/>
    </source>
</evidence>
<evidence type="ECO:0000313" key="3">
    <source>
        <dbReference type="EMBL" id="BAH32960.1"/>
    </source>
</evidence>
<evidence type="ECO:0000313" key="4">
    <source>
        <dbReference type="Proteomes" id="UP000002204"/>
    </source>
</evidence>
<accession>C0ZX75</accession>
<dbReference type="SUPFAM" id="SSF47090">
    <property type="entry name" value="PGBD-like"/>
    <property type="match status" value="1"/>
</dbReference>
<evidence type="ECO:0008006" key="5">
    <source>
        <dbReference type="Google" id="ProtNLM"/>
    </source>
</evidence>
<sequence>MSGDVMTFRTVYGNTRSENGWRMCNRDACERIYIPGADNQFLAAMIVRSGPSEVVLRAWAIWYHRNVERLDLFKSGVGDDWGWSAANDVANSNHLSGTALDFNAVQYPWGQRTMPTSRKQKIREGLNLFENNIFWGADWSRADEMHYQLNGGTASGDGASAKLVAFAQRLEGGYLGLLAGTAVPPIIPKPVARPTLRRGNTGGDVTYLQGLLNRMFASYSKLVVDGDFGPATESVVREVQRRSGLAVDGIVGSDTWRAMGVK</sequence>
<feature type="domain" description="Peptidoglycan binding-like" evidence="1">
    <location>
        <begin position="201"/>
        <end position="259"/>
    </location>
</feature>
<dbReference type="KEGG" id="rer:RER_22520"/>
<dbReference type="InterPro" id="IPR039561">
    <property type="entry name" value="Peptidase_M15C"/>
</dbReference>
<dbReference type="Pfam" id="PF01471">
    <property type="entry name" value="PG_binding_1"/>
    <property type="match status" value="1"/>
</dbReference>